<evidence type="ECO:0000313" key="1">
    <source>
        <dbReference type="EMBL" id="ABQ26182.1"/>
    </source>
</evidence>
<dbReference type="Gene3D" id="3.40.50.10610">
    <property type="entry name" value="ABC-type transport auxiliary lipoprotein component"/>
    <property type="match status" value="1"/>
</dbReference>
<dbReference type="Proteomes" id="UP000006695">
    <property type="component" value="Chromosome"/>
</dbReference>
<name>A5GFH7_GEOUR</name>
<dbReference type="EMBL" id="CP000698">
    <property type="protein sequence ID" value="ABQ26182.1"/>
    <property type="molecule type" value="Genomic_DNA"/>
</dbReference>
<dbReference type="Pfam" id="PF05643">
    <property type="entry name" value="GNA1162-like"/>
    <property type="match status" value="1"/>
</dbReference>
<reference evidence="1 2" key="1">
    <citation type="submission" date="2007-05" db="EMBL/GenBank/DDBJ databases">
        <title>Complete sequence of Geobacter uraniireducens Rf4.</title>
        <authorList>
            <consortium name="US DOE Joint Genome Institute"/>
            <person name="Copeland A."/>
            <person name="Lucas S."/>
            <person name="Lapidus A."/>
            <person name="Barry K."/>
            <person name="Detter J.C."/>
            <person name="Glavina del Rio T."/>
            <person name="Hammon N."/>
            <person name="Israni S."/>
            <person name="Dalin E."/>
            <person name="Tice H."/>
            <person name="Pitluck S."/>
            <person name="Chertkov O."/>
            <person name="Brettin T."/>
            <person name="Bruce D."/>
            <person name="Han C."/>
            <person name="Schmutz J."/>
            <person name="Larimer F."/>
            <person name="Land M."/>
            <person name="Hauser L."/>
            <person name="Kyrpides N."/>
            <person name="Mikhailova N."/>
            <person name="Shelobolina E."/>
            <person name="Aklujkar M."/>
            <person name="Lovley D."/>
            <person name="Richardson P."/>
        </authorList>
    </citation>
    <scope>NUCLEOTIDE SEQUENCE [LARGE SCALE GENOMIC DNA]</scope>
    <source>
        <strain evidence="1 2">Rf4</strain>
    </source>
</reference>
<dbReference type="SMR" id="A5GFH7"/>
<organism evidence="1 2">
    <name type="scientific">Geotalea uraniireducens (strain Rf4)</name>
    <name type="common">Geobacter uraniireducens</name>
    <dbReference type="NCBI Taxonomy" id="351605"/>
    <lineage>
        <taxon>Bacteria</taxon>
        <taxon>Pseudomonadati</taxon>
        <taxon>Thermodesulfobacteriota</taxon>
        <taxon>Desulfuromonadia</taxon>
        <taxon>Geobacterales</taxon>
        <taxon>Geobacteraceae</taxon>
        <taxon>Geotalea</taxon>
    </lineage>
</organism>
<accession>A5GFH7</accession>
<dbReference type="HOGENOM" id="CLU_121862_0_0_7"/>
<gene>
    <name evidence="1" type="ordered locus">Gura_1992</name>
</gene>
<evidence type="ECO:0008006" key="3">
    <source>
        <dbReference type="Google" id="ProtNLM"/>
    </source>
</evidence>
<dbReference type="AlphaFoldDB" id="A5GFH7"/>
<dbReference type="InterPro" id="IPR008517">
    <property type="entry name" value="GNA1162-like"/>
</dbReference>
<evidence type="ECO:0000313" key="2">
    <source>
        <dbReference type="Proteomes" id="UP000006695"/>
    </source>
</evidence>
<dbReference type="KEGG" id="gur:Gura_1992"/>
<protein>
    <recommendedName>
        <fullName evidence="3">Penicillin-binding protein activator LpoB</fullName>
    </recommendedName>
</protein>
<dbReference type="PROSITE" id="PS51257">
    <property type="entry name" value="PROKAR_LIPOPROTEIN"/>
    <property type="match status" value="1"/>
</dbReference>
<proteinExistence type="predicted"/>
<keyword evidence="2" id="KW-1185">Reference proteome</keyword>
<sequence>MKRLRCEMKRIVSTVVLAVIYVATIGCATPAEIFRDPNMDFGSIRSVAVLPFANLTRDNQAADRVRDVFSHMLLATGAIYVVPAGEVVRGISRVGIANPAAPSPEDITKLAGIIKVDAVVTGVVREYGEVRSGSSGANIISLSLQMIETQTGRIVWTASATKGGIGMSERLLGGGGEPMNKITEQAVNELIDKLFQ</sequence>
<dbReference type="STRING" id="351605.Gura_1992"/>